<evidence type="ECO:0000256" key="3">
    <source>
        <dbReference type="ARBA" id="ARBA00022695"/>
    </source>
</evidence>
<dbReference type="SUPFAM" id="SSF53448">
    <property type="entry name" value="Nucleotide-diphospho-sugar transferases"/>
    <property type="match status" value="1"/>
</dbReference>
<dbReference type="Proteomes" id="UP001221686">
    <property type="component" value="Unassembled WGS sequence"/>
</dbReference>
<keyword evidence="3 4" id="KW-0548">Nucleotidyltransferase</keyword>
<name>A0ABT5E085_9BACT</name>
<dbReference type="InterPro" id="IPR029044">
    <property type="entry name" value="Nucleotide-diphossugar_trans"/>
</dbReference>
<accession>A0ABT5E085</accession>
<proteinExistence type="inferred from homology"/>
<protein>
    <submittedName>
        <fullName evidence="4">UTP--glucose-1-phosphate uridylyltransferase</fullName>
        <ecNumber evidence="4">2.7.7.9</ecNumber>
    </submittedName>
</protein>
<evidence type="ECO:0000313" key="4">
    <source>
        <dbReference type="EMBL" id="MDC0719292.1"/>
    </source>
</evidence>
<gene>
    <name evidence="4" type="ORF">POL25_20475</name>
</gene>
<evidence type="ECO:0000313" key="5">
    <source>
        <dbReference type="Proteomes" id="UP001221686"/>
    </source>
</evidence>
<dbReference type="GO" id="GO:0003983">
    <property type="term" value="F:UTP:glucose-1-phosphate uridylyltransferase activity"/>
    <property type="evidence" value="ECO:0007669"/>
    <property type="project" value="UniProtKB-EC"/>
</dbReference>
<dbReference type="PANTHER" id="PTHR43511">
    <property type="match status" value="1"/>
</dbReference>
<dbReference type="Pfam" id="PF01704">
    <property type="entry name" value="UDPGP"/>
    <property type="match status" value="1"/>
</dbReference>
<dbReference type="RefSeq" id="WP_272087803.1">
    <property type="nucleotide sequence ID" value="NZ_JAQNDL010000002.1"/>
</dbReference>
<dbReference type="EC" id="2.7.7.9" evidence="4"/>
<evidence type="ECO:0000256" key="2">
    <source>
        <dbReference type="ARBA" id="ARBA00022679"/>
    </source>
</evidence>
<dbReference type="InterPro" id="IPR016267">
    <property type="entry name" value="UDPGP_trans"/>
</dbReference>
<dbReference type="InterPro" id="IPR002618">
    <property type="entry name" value="UDPGP_fam"/>
</dbReference>
<dbReference type="EMBL" id="JAQNDL010000002">
    <property type="protein sequence ID" value="MDC0719292.1"/>
    <property type="molecule type" value="Genomic_DNA"/>
</dbReference>
<comment type="similarity">
    <text evidence="1">Belongs to the UDPGP type 1 family.</text>
</comment>
<comment type="caution">
    <text evidence="4">The sequence shown here is derived from an EMBL/GenBank/DDBJ whole genome shotgun (WGS) entry which is preliminary data.</text>
</comment>
<evidence type="ECO:0000256" key="1">
    <source>
        <dbReference type="ARBA" id="ARBA00010401"/>
    </source>
</evidence>
<keyword evidence="2 4" id="KW-0808">Transferase</keyword>
<keyword evidence="5" id="KW-1185">Reference proteome</keyword>
<reference evidence="4 5" key="1">
    <citation type="submission" date="2022-11" db="EMBL/GenBank/DDBJ databases">
        <title>Minimal conservation of predation-associated metabolite biosynthetic gene clusters underscores biosynthetic potential of Myxococcota including descriptions for ten novel species: Archangium lansinium sp. nov., Myxococcus landrumus sp. nov., Nannocystis bai.</title>
        <authorList>
            <person name="Ahearne A."/>
            <person name="Stevens C."/>
            <person name="Dowd S."/>
        </authorList>
    </citation>
    <scope>NUCLEOTIDE SEQUENCE [LARGE SCALE GENOMIC DNA]</scope>
    <source>
        <strain evidence="4 5">BB15-2</strain>
    </source>
</reference>
<organism evidence="4 5">
    <name type="scientific">Nannocystis bainbridge</name>
    <dbReference type="NCBI Taxonomy" id="2995303"/>
    <lineage>
        <taxon>Bacteria</taxon>
        <taxon>Pseudomonadati</taxon>
        <taxon>Myxococcota</taxon>
        <taxon>Polyangia</taxon>
        <taxon>Nannocystales</taxon>
        <taxon>Nannocystaceae</taxon>
        <taxon>Nannocystis</taxon>
    </lineage>
</organism>
<sequence length="374" mass="39835">MLRPSVADIAFDAALFDQLRSALARGELSPTRARLPAPPRPLGDDALLDLDEPHARPARRARGEAALAARKVAALILNGGMATRFGGVVKGVVPVLPDRPDLSFLAVKLAGVRAAGVPAVVMHSFATAAASRDHLATLGWSGIPERDRHEFLQSLMPRVLPDGTPLVTLPGADLLPDTTVYAAPGHGDTLRRVRDSGIVAELRARGVEHLLVSNVDNLGASLDPTVLGAHLEAVEGGAELSVEVVARAPEDAGGCVADLDGRATIIESFRLPPGTSLAQYPHFNTNTLWISLAALERPYPLTWFPVERAVEWPGRDDLAVIQFEQLIGQITEFARTACLRVDRARFLPIKTRDDLAAARPAMTAIVKSVGLDPG</sequence>
<dbReference type="Gene3D" id="3.90.550.10">
    <property type="entry name" value="Spore Coat Polysaccharide Biosynthesis Protein SpsA, Chain A"/>
    <property type="match status" value="1"/>
</dbReference>